<accession>H9B8J7</accession>
<dbReference type="SMART" id="SM00355">
    <property type="entry name" value="ZnF_C2H2"/>
    <property type="match status" value="3"/>
</dbReference>
<dbReference type="Pfam" id="PF00096">
    <property type="entry name" value="zf-C2H2"/>
    <property type="match status" value="3"/>
</dbReference>
<evidence type="ECO:0000256" key="1">
    <source>
        <dbReference type="ARBA" id="ARBA00022723"/>
    </source>
</evidence>
<evidence type="ECO:0000313" key="6">
    <source>
        <dbReference type="EMBL" id="AFC87782.1"/>
    </source>
</evidence>
<keyword evidence="3" id="KW-0862">Zinc</keyword>
<dbReference type="PROSITE" id="PS00028">
    <property type="entry name" value="ZINC_FINGER_C2H2_1"/>
    <property type="match status" value="3"/>
</dbReference>
<dbReference type="GO" id="GO:0000981">
    <property type="term" value="F:DNA-binding transcription factor activity, RNA polymerase II-specific"/>
    <property type="evidence" value="ECO:0007669"/>
    <property type="project" value="TreeGrafter"/>
</dbReference>
<dbReference type="SUPFAM" id="SSF57667">
    <property type="entry name" value="beta-beta-alpha zinc fingers"/>
    <property type="match status" value="2"/>
</dbReference>
<feature type="domain" description="C2H2-type" evidence="5">
    <location>
        <begin position="165"/>
        <end position="194"/>
    </location>
</feature>
<keyword evidence="2 4" id="KW-0863">Zinc-finger</keyword>
<organism evidence="6">
    <name type="scientific">Schmidtea mediterranea</name>
    <name type="common">Freshwater planarian flatworm</name>
    <dbReference type="NCBI Taxonomy" id="79327"/>
    <lineage>
        <taxon>Eukaryota</taxon>
        <taxon>Metazoa</taxon>
        <taxon>Spiralia</taxon>
        <taxon>Lophotrochozoa</taxon>
        <taxon>Platyhelminthes</taxon>
        <taxon>Rhabditophora</taxon>
        <taxon>Seriata</taxon>
        <taxon>Tricladida</taxon>
        <taxon>Continenticola</taxon>
        <taxon>Geoplanoidea</taxon>
        <taxon>Dugesiidae</taxon>
        <taxon>Schmidtea</taxon>
    </lineage>
</organism>
<dbReference type="PANTHER" id="PTHR23235">
    <property type="entry name" value="KRUEPPEL-LIKE TRANSCRIPTION FACTOR"/>
    <property type="match status" value="1"/>
</dbReference>
<dbReference type="FunFam" id="3.30.160.60:FF:000007">
    <property type="entry name" value="Basic krueppel-like factor 3"/>
    <property type="match status" value="1"/>
</dbReference>
<feature type="domain" description="C2H2-type" evidence="5">
    <location>
        <begin position="195"/>
        <end position="222"/>
    </location>
</feature>
<evidence type="ECO:0000256" key="2">
    <source>
        <dbReference type="ARBA" id="ARBA00022771"/>
    </source>
</evidence>
<dbReference type="PROSITE" id="PS50157">
    <property type="entry name" value="ZINC_FINGER_C2H2_2"/>
    <property type="match status" value="3"/>
</dbReference>
<sequence length="228" mass="26443">MNNTAIQNIWRFTFPYHDQKIHQYPSTQSDVNNGFHPFLSFPNYQSLTSSNPYLPSVQNELALNLSDSHILNLPPTPNFDKHTFQSIPANYFNPFISTFYSGNSQPRYSNRAVCSCPNCQEMENLSGYLSKNNSHNCHIAGCGKLYSKPSHLKAHLRWHTGERPFVCNWLFCGKRFNRSDELQKHLKVHTDEKKLNCPKCGKHFVRSEQLSKHIQTHNKEEKSKLTSR</sequence>
<name>H9B8J7_SCHMD</name>
<dbReference type="EMBL" id="JN983830">
    <property type="protein sequence ID" value="AFC87782.1"/>
    <property type="molecule type" value="mRNA"/>
</dbReference>
<evidence type="ECO:0000256" key="4">
    <source>
        <dbReference type="PROSITE-ProRule" id="PRU00042"/>
    </source>
</evidence>
<dbReference type="GO" id="GO:0008270">
    <property type="term" value="F:zinc ion binding"/>
    <property type="evidence" value="ECO:0007669"/>
    <property type="project" value="UniProtKB-KW"/>
</dbReference>
<feature type="domain" description="C2H2-type" evidence="5">
    <location>
        <begin position="135"/>
        <end position="164"/>
    </location>
</feature>
<dbReference type="AlphaFoldDB" id="H9B8J7"/>
<dbReference type="InterPro" id="IPR013087">
    <property type="entry name" value="Znf_C2H2_type"/>
</dbReference>
<proteinExistence type="evidence at transcript level"/>
<dbReference type="GO" id="GO:0000978">
    <property type="term" value="F:RNA polymerase II cis-regulatory region sequence-specific DNA binding"/>
    <property type="evidence" value="ECO:0007669"/>
    <property type="project" value="TreeGrafter"/>
</dbReference>
<reference evidence="6" key="1">
    <citation type="journal article" date="2011" name="PLoS Genet.">
        <title>dlx and sp6-9 Control optic cup regeneration in a prototypic eye.</title>
        <authorList>
            <person name="Lapan S.W."/>
            <person name="Reddien P.W."/>
        </authorList>
    </citation>
    <scope>NUCLEOTIDE SEQUENCE</scope>
</reference>
<dbReference type="PANTHER" id="PTHR23235:SF177">
    <property type="entry name" value="C2H2-TYPE DOMAIN-CONTAINING PROTEIN"/>
    <property type="match status" value="1"/>
</dbReference>
<evidence type="ECO:0000256" key="3">
    <source>
        <dbReference type="ARBA" id="ARBA00022833"/>
    </source>
</evidence>
<dbReference type="OrthoDB" id="6365676at2759"/>
<dbReference type="InterPro" id="IPR036236">
    <property type="entry name" value="Znf_C2H2_sf"/>
</dbReference>
<protein>
    <submittedName>
        <fullName evidence="6">Sp6-9</fullName>
    </submittedName>
</protein>
<dbReference type="Gene3D" id="3.30.160.60">
    <property type="entry name" value="Classic Zinc Finger"/>
    <property type="match status" value="3"/>
</dbReference>
<evidence type="ECO:0000259" key="5">
    <source>
        <dbReference type="PROSITE" id="PS50157"/>
    </source>
</evidence>
<keyword evidence="1" id="KW-0479">Metal-binding</keyword>